<protein>
    <submittedName>
        <fullName evidence="1">Uncharacterized protein</fullName>
    </submittedName>
</protein>
<evidence type="ECO:0000313" key="1">
    <source>
        <dbReference type="EMBL" id="QCD80473.1"/>
    </source>
</evidence>
<sequence>MGSTDFEFERKVEVRSNLHGGKGIVAERRSPELASGLDFCKSEESDSEFSFGREKAEEKKREKRCNVV</sequence>
<proteinExistence type="predicted"/>
<gene>
    <name evidence="1" type="ORF">DEO72_LG2g794</name>
</gene>
<accession>A0A4D6KV11</accession>
<dbReference type="AlphaFoldDB" id="A0A4D6KV11"/>
<dbReference type="EMBL" id="CP039346">
    <property type="protein sequence ID" value="QCD80473.1"/>
    <property type="molecule type" value="Genomic_DNA"/>
</dbReference>
<evidence type="ECO:0000313" key="2">
    <source>
        <dbReference type="Proteomes" id="UP000501690"/>
    </source>
</evidence>
<organism evidence="1 2">
    <name type="scientific">Vigna unguiculata</name>
    <name type="common">Cowpea</name>
    <dbReference type="NCBI Taxonomy" id="3917"/>
    <lineage>
        <taxon>Eukaryota</taxon>
        <taxon>Viridiplantae</taxon>
        <taxon>Streptophyta</taxon>
        <taxon>Embryophyta</taxon>
        <taxon>Tracheophyta</taxon>
        <taxon>Spermatophyta</taxon>
        <taxon>Magnoliopsida</taxon>
        <taxon>eudicotyledons</taxon>
        <taxon>Gunneridae</taxon>
        <taxon>Pentapetalae</taxon>
        <taxon>rosids</taxon>
        <taxon>fabids</taxon>
        <taxon>Fabales</taxon>
        <taxon>Fabaceae</taxon>
        <taxon>Papilionoideae</taxon>
        <taxon>50 kb inversion clade</taxon>
        <taxon>NPAAA clade</taxon>
        <taxon>indigoferoid/millettioid clade</taxon>
        <taxon>Phaseoleae</taxon>
        <taxon>Vigna</taxon>
    </lineage>
</organism>
<reference evidence="1 2" key="1">
    <citation type="submission" date="2019-04" db="EMBL/GenBank/DDBJ databases">
        <title>An improved genome assembly and genetic linkage map for asparagus bean, Vigna unguiculata ssp. sesquipedialis.</title>
        <authorList>
            <person name="Xia Q."/>
            <person name="Zhang R."/>
            <person name="Dong Y."/>
        </authorList>
    </citation>
    <scope>NUCLEOTIDE SEQUENCE [LARGE SCALE GENOMIC DNA]</scope>
    <source>
        <tissue evidence="1">Leaf</tissue>
    </source>
</reference>
<name>A0A4D6KV11_VIGUN</name>
<keyword evidence="2" id="KW-1185">Reference proteome</keyword>
<dbReference type="Proteomes" id="UP000501690">
    <property type="component" value="Linkage Group LG2"/>
</dbReference>